<proteinExistence type="predicted"/>
<evidence type="ECO:0000313" key="3">
    <source>
        <dbReference type="Proteomes" id="UP001054945"/>
    </source>
</evidence>
<accession>A0AAV4NWY0</accession>
<evidence type="ECO:0000256" key="1">
    <source>
        <dbReference type="SAM" id="MobiDB-lite"/>
    </source>
</evidence>
<reference evidence="2 3" key="1">
    <citation type="submission" date="2021-06" db="EMBL/GenBank/DDBJ databases">
        <title>Caerostris extrusa draft genome.</title>
        <authorList>
            <person name="Kono N."/>
            <person name="Arakawa K."/>
        </authorList>
    </citation>
    <scope>NUCLEOTIDE SEQUENCE [LARGE SCALE GENOMIC DNA]</scope>
</reference>
<gene>
    <name evidence="2" type="ORF">CEXT_807071</name>
</gene>
<comment type="caution">
    <text evidence="2">The sequence shown here is derived from an EMBL/GenBank/DDBJ whole genome shotgun (WGS) entry which is preliminary data.</text>
</comment>
<protein>
    <submittedName>
        <fullName evidence="2">Uncharacterized protein</fullName>
    </submittedName>
</protein>
<keyword evidence="3" id="KW-1185">Reference proteome</keyword>
<dbReference type="Proteomes" id="UP001054945">
    <property type="component" value="Unassembled WGS sequence"/>
</dbReference>
<sequence length="86" mass="9374">MATNSLSPEGFRDNERVAQRWNESPEGCRHQTSSGTLAFQRFAGITSCISKGRKKLLMAFGQPSPSNGTKVILFSLIAFGQILIGQ</sequence>
<name>A0AAV4NWY0_CAEEX</name>
<feature type="region of interest" description="Disordered" evidence="1">
    <location>
        <begin position="1"/>
        <end position="32"/>
    </location>
</feature>
<organism evidence="2 3">
    <name type="scientific">Caerostris extrusa</name>
    <name type="common">Bark spider</name>
    <name type="synonym">Caerostris bankana</name>
    <dbReference type="NCBI Taxonomy" id="172846"/>
    <lineage>
        <taxon>Eukaryota</taxon>
        <taxon>Metazoa</taxon>
        <taxon>Ecdysozoa</taxon>
        <taxon>Arthropoda</taxon>
        <taxon>Chelicerata</taxon>
        <taxon>Arachnida</taxon>
        <taxon>Araneae</taxon>
        <taxon>Araneomorphae</taxon>
        <taxon>Entelegynae</taxon>
        <taxon>Araneoidea</taxon>
        <taxon>Araneidae</taxon>
        <taxon>Caerostris</taxon>
    </lineage>
</organism>
<dbReference type="AlphaFoldDB" id="A0AAV4NWY0"/>
<evidence type="ECO:0000313" key="2">
    <source>
        <dbReference type="EMBL" id="GIX89395.1"/>
    </source>
</evidence>
<dbReference type="EMBL" id="BPLR01021420">
    <property type="protein sequence ID" value="GIX89395.1"/>
    <property type="molecule type" value="Genomic_DNA"/>
</dbReference>